<dbReference type="Gene3D" id="3.40.50.10400">
    <property type="entry name" value="Hypothetical protein PA1492"/>
    <property type="match status" value="1"/>
</dbReference>
<dbReference type="Proteomes" id="UP000604730">
    <property type="component" value="Unassembled WGS sequence"/>
</dbReference>
<gene>
    <name evidence="2" type="ORF">JJN12_12800</name>
</gene>
<comment type="caution">
    <text evidence="2">The sequence shown here is derived from an EMBL/GenBank/DDBJ whole genome shotgun (WGS) entry which is preliminary data.</text>
</comment>
<reference evidence="2 3" key="1">
    <citation type="submission" date="2021-01" db="EMBL/GenBank/DDBJ databases">
        <title>Isolation and description of Catonella massiliensis sp. nov., a novel Catonella species, isolated from a stable periodontitis subject.</title>
        <authorList>
            <person name="Antezack A."/>
            <person name="Boxberger M."/>
            <person name="La Scola B."/>
            <person name="Monnet-Corti V."/>
        </authorList>
    </citation>
    <scope>NUCLEOTIDE SEQUENCE [LARGE SCALE GENOMIC DNA]</scope>
    <source>
        <strain evidence="2 3">Marseille-Q4567</strain>
    </source>
</reference>
<name>A0ABS1J3A9_9FIRM</name>
<feature type="domain" description="DUF7768" evidence="1">
    <location>
        <begin position="5"/>
        <end position="102"/>
    </location>
</feature>
<proteinExistence type="predicted"/>
<evidence type="ECO:0000313" key="3">
    <source>
        <dbReference type="Proteomes" id="UP000604730"/>
    </source>
</evidence>
<dbReference type="EMBL" id="JAEPRJ010000001">
    <property type="protein sequence ID" value="MBK5898639.1"/>
    <property type="molecule type" value="Genomic_DNA"/>
</dbReference>
<keyword evidence="3" id="KW-1185">Reference proteome</keyword>
<dbReference type="Pfam" id="PF24963">
    <property type="entry name" value="DUF7768"/>
    <property type="match status" value="1"/>
</dbReference>
<protein>
    <recommendedName>
        <fullName evidence="1">DUF7768 domain-containing protein</fullName>
    </recommendedName>
</protein>
<sequence>MLYGYVCSPYRGNIFKRIRNKRYARHLTKLMVDFETIPITPHLYLTAVLKDSNPEERKKGTGLSLELLKMCDVVLVGTKYGISEGMAAEIKLAEKMGIKILYILE</sequence>
<organism evidence="2 3">
    <name type="scientific">Catonella massiliensis</name>
    <dbReference type="NCBI Taxonomy" id="2799636"/>
    <lineage>
        <taxon>Bacteria</taxon>
        <taxon>Bacillati</taxon>
        <taxon>Bacillota</taxon>
        <taxon>Clostridia</taxon>
        <taxon>Lachnospirales</taxon>
        <taxon>Lachnospiraceae</taxon>
        <taxon>Catonella</taxon>
    </lineage>
</organism>
<evidence type="ECO:0000313" key="2">
    <source>
        <dbReference type="EMBL" id="MBK5898639.1"/>
    </source>
</evidence>
<evidence type="ECO:0000259" key="1">
    <source>
        <dbReference type="Pfam" id="PF24963"/>
    </source>
</evidence>
<accession>A0ABS1J3A9</accession>
<dbReference type="InterPro" id="IPR056670">
    <property type="entry name" value="DUF7768"/>
</dbReference>
<dbReference type="RefSeq" id="WP_208430043.1">
    <property type="nucleotide sequence ID" value="NZ_JAEPRJ010000001.1"/>
</dbReference>